<keyword evidence="1" id="KW-0812">Transmembrane</keyword>
<dbReference type="InterPro" id="IPR027558">
    <property type="entry name" value="Pre_pil_HX9DG_C"/>
</dbReference>
<dbReference type="Pfam" id="PF07596">
    <property type="entry name" value="SBP_bac_10"/>
    <property type="match status" value="1"/>
</dbReference>
<dbReference type="NCBIfam" id="TIGR02532">
    <property type="entry name" value="IV_pilin_GFxxxE"/>
    <property type="match status" value="1"/>
</dbReference>
<dbReference type="Gene3D" id="3.30.700.10">
    <property type="entry name" value="Glycoprotein, Type 4 Pilin"/>
    <property type="match status" value="1"/>
</dbReference>
<dbReference type="PANTHER" id="PTHR30093">
    <property type="entry name" value="GENERAL SECRETION PATHWAY PROTEIN G"/>
    <property type="match status" value="1"/>
</dbReference>
<dbReference type="NCBIfam" id="TIGR04294">
    <property type="entry name" value="pre_pil_HX9DG"/>
    <property type="match status" value="1"/>
</dbReference>
<name>A0A225DRX1_9BACT</name>
<dbReference type="Proteomes" id="UP000214646">
    <property type="component" value="Unassembled WGS sequence"/>
</dbReference>
<protein>
    <recommendedName>
        <fullName evidence="2">DUF1559 domain-containing protein</fullName>
    </recommendedName>
</protein>
<dbReference type="OrthoDB" id="255848at2"/>
<accession>A0A225DRX1</accession>
<organism evidence="3 4">
    <name type="scientific">Fimbriiglobus ruber</name>
    <dbReference type="NCBI Taxonomy" id="1908690"/>
    <lineage>
        <taxon>Bacteria</taxon>
        <taxon>Pseudomonadati</taxon>
        <taxon>Planctomycetota</taxon>
        <taxon>Planctomycetia</taxon>
        <taxon>Gemmatales</taxon>
        <taxon>Gemmataceae</taxon>
        <taxon>Fimbriiglobus</taxon>
    </lineage>
</organism>
<evidence type="ECO:0000256" key="1">
    <source>
        <dbReference type="SAM" id="Phobius"/>
    </source>
</evidence>
<dbReference type="EMBL" id="NIDE01000008">
    <property type="protein sequence ID" value="OWK40336.1"/>
    <property type="molecule type" value="Genomic_DNA"/>
</dbReference>
<reference evidence="4" key="1">
    <citation type="submission" date="2017-06" db="EMBL/GenBank/DDBJ databases">
        <title>Genome analysis of Fimbriiglobus ruber SP5, the first member of the order Planctomycetales with confirmed chitinolytic capability.</title>
        <authorList>
            <person name="Ravin N.V."/>
            <person name="Rakitin A.L."/>
            <person name="Ivanova A.A."/>
            <person name="Beletsky A.V."/>
            <person name="Kulichevskaya I.S."/>
            <person name="Mardanov A.V."/>
            <person name="Dedysh S.N."/>
        </authorList>
    </citation>
    <scope>NUCLEOTIDE SEQUENCE [LARGE SCALE GENOMIC DNA]</scope>
    <source>
        <strain evidence="4">SP5</strain>
    </source>
</reference>
<sequence>MTPRRLPRYRRAFTLIELLVVIAIIGILVGLLLPAVQKVREAAARTKCANNLKQIGLALHSYHDTNTFFPPGYADGNTNSLSTPDADVGPGWGWASYLLPQLEQGNLYNQINFNQPVGTGVNAQVSLQSLTVFQCPSDPYQQAVPVYDSNFSNPIATVAHGNYVGCNGWEECFNGAGGNPQPGDGADGLAGVYGQGGRGLFYRNSRTNIAAVTDGLSNTVFVGERSGNHSPSTWTGAVAGGRCPAWMATQPPSPYTPPPGPAYDNADFGEAFVLAHCNATHLPSADFPIYDPDTFYSMHTGQGANFLLGDGSVRFITSSINPNTYQALATIAGGEVLSNW</sequence>
<dbReference type="InterPro" id="IPR045584">
    <property type="entry name" value="Pilin-like"/>
</dbReference>
<dbReference type="AlphaFoldDB" id="A0A225DRX1"/>
<dbReference type="PANTHER" id="PTHR30093:SF2">
    <property type="entry name" value="TYPE II SECRETION SYSTEM PROTEIN H"/>
    <property type="match status" value="1"/>
</dbReference>
<feature type="domain" description="DUF1559" evidence="2">
    <location>
        <begin position="37"/>
        <end position="322"/>
    </location>
</feature>
<evidence type="ECO:0000313" key="3">
    <source>
        <dbReference type="EMBL" id="OWK40336.1"/>
    </source>
</evidence>
<feature type="transmembrane region" description="Helical" evidence="1">
    <location>
        <begin position="12"/>
        <end position="33"/>
    </location>
</feature>
<dbReference type="SUPFAM" id="SSF54523">
    <property type="entry name" value="Pili subunits"/>
    <property type="match status" value="1"/>
</dbReference>
<evidence type="ECO:0000313" key="4">
    <source>
        <dbReference type="Proteomes" id="UP000214646"/>
    </source>
</evidence>
<dbReference type="InterPro" id="IPR012902">
    <property type="entry name" value="N_methyl_site"/>
</dbReference>
<keyword evidence="4" id="KW-1185">Reference proteome</keyword>
<dbReference type="RefSeq" id="WP_143393413.1">
    <property type="nucleotide sequence ID" value="NZ_NIDE01000008.1"/>
</dbReference>
<gene>
    <name evidence="3" type="ORF">FRUB_05255</name>
</gene>
<keyword evidence="1" id="KW-0472">Membrane</keyword>
<proteinExistence type="predicted"/>
<dbReference type="InterPro" id="IPR011453">
    <property type="entry name" value="DUF1559"/>
</dbReference>
<comment type="caution">
    <text evidence="3">The sequence shown here is derived from an EMBL/GenBank/DDBJ whole genome shotgun (WGS) entry which is preliminary data.</text>
</comment>
<keyword evidence="1" id="KW-1133">Transmembrane helix</keyword>
<evidence type="ECO:0000259" key="2">
    <source>
        <dbReference type="Pfam" id="PF07596"/>
    </source>
</evidence>
<dbReference type="Pfam" id="PF07963">
    <property type="entry name" value="N_methyl"/>
    <property type="match status" value="1"/>
</dbReference>